<comment type="cofactor">
    <cofactor evidence="1 9">
        <name>FAD</name>
        <dbReference type="ChEBI" id="CHEBI:57692"/>
    </cofactor>
</comment>
<dbReference type="GO" id="GO:0106312">
    <property type="term" value="F:methylenetetrahydrofolate reductase (NADH) activity"/>
    <property type="evidence" value="ECO:0007669"/>
    <property type="project" value="UniProtKB-EC"/>
</dbReference>
<gene>
    <name evidence="11" type="ORF">C0197_00180</name>
</gene>
<dbReference type="GO" id="GO:0005829">
    <property type="term" value="C:cytosol"/>
    <property type="evidence" value="ECO:0007669"/>
    <property type="project" value="TreeGrafter"/>
</dbReference>
<reference evidence="11 12" key="1">
    <citation type="submission" date="2018-01" db="EMBL/GenBank/DDBJ databases">
        <title>Metagenomic assembled genomes from two thermal pools in the Uzon Caldera, Kamchatka, Russia.</title>
        <authorList>
            <person name="Wilkins L."/>
            <person name="Ettinger C."/>
        </authorList>
    </citation>
    <scope>NUCLEOTIDE SEQUENCE [LARGE SCALE GENOMIC DNA]</scope>
    <source>
        <strain evidence="11">ZAV-15</strain>
    </source>
</reference>
<comment type="pathway">
    <text evidence="7">Amino-acid biosynthesis; L-methionine biosynthesis via de novo pathway.</text>
</comment>
<comment type="pathway">
    <text evidence="2 9">One-carbon metabolism; tetrahydrofolate interconversion.</text>
</comment>
<keyword evidence="5 9" id="KW-0274">FAD</keyword>
<proteinExistence type="inferred from homology"/>
<dbReference type="Pfam" id="PF12225">
    <property type="entry name" value="DUF5981"/>
    <property type="match status" value="1"/>
</dbReference>
<dbReference type="InterPro" id="IPR022026">
    <property type="entry name" value="DUF5981"/>
</dbReference>
<evidence type="ECO:0000256" key="5">
    <source>
        <dbReference type="ARBA" id="ARBA00022827"/>
    </source>
</evidence>
<dbReference type="Proteomes" id="UP000235731">
    <property type="component" value="Unassembled WGS sequence"/>
</dbReference>
<dbReference type="InterPro" id="IPR003171">
    <property type="entry name" value="Mehydrof_redctse-like"/>
</dbReference>
<sequence length="518" mass="60765">MKTRFQELLERRDFVFTFELVPARSVRTRRYQEILKFLLESQKKNLFQAFSITDNAGGNPALSPIPLGKTIKNLGLEPIIHFSCKDKNRNQIESELLALDKEGLHNLLILTGDYPLQGYLGRAKPVYDLDSVLLLSMISDMERGFDERPAIPFFKGAVVNPFKLTLPEIWWQYLKLYKKLKAGAYFIITQVGFYPRKWLELKSLFDSGITFIFSRFLEDKELHLPEEDKKFKNVPLLGSLLYLTPFLVKIIKEAKIPGILLTESILKRLEGSSNFEETVLDIAARFAAILKGLGYNGIHLCGFPLDYSKIQLFFEKFSKYEASWEDYFEEFEGKAIFEIQGKVLKKDLPCLLKEDFDFSFQGKYKFSFFMNEVFHNLFFNPQKTYFLYLKKFAQFIDQRPKLKRYFTSLEYFIKKLLFNCQECGDCTLWEFNYKCPQSGCAKYLLNGPCGGSIKGFCEVYPFEKKCHFVKVFEESPSKEVLKKFIRPGETFFIPPRNWDLFKTSSWLNFYLKRDHRSL</sequence>
<evidence type="ECO:0000256" key="8">
    <source>
        <dbReference type="ARBA" id="ARBA00048628"/>
    </source>
</evidence>
<comment type="catalytic activity">
    <reaction evidence="8">
        <text>(6S)-5-methyl-5,6,7,8-tetrahydrofolate + NAD(+) = (6R)-5,10-methylene-5,6,7,8-tetrahydrofolate + NADH + H(+)</text>
        <dbReference type="Rhea" id="RHEA:19821"/>
        <dbReference type="ChEBI" id="CHEBI:15378"/>
        <dbReference type="ChEBI" id="CHEBI:15636"/>
        <dbReference type="ChEBI" id="CHEBI:18608"/>
        <dbReference type="ChEBI" id="CHEBI:57540"/>
        <dbReference type="ChEBI" id="CHEBI:57945"/>
        <dbReference type="EC" id="1.5.1.54"/>
    </reaction>
    <physiologicalReaction direction="right-to-left" evidence="8">
        <dbReference type="Rhea" id="RHEA:19823"/>
    </physiologicalReaction>
</comment>
<evidence type="ECO:0000256" key="3">
    <source>
        <dbReference type="ARBA" id="ARBA00006743"/>
    </source>
</evidence>
<dbReference type="InterPro" id="IPR029041">
    <property type="entry name" value="FAD-linked_oxidoreductase-like"/>
</dbReference>
<protein>
    <recommendedName>
        <fullName evidence="9">Methylenetetrahydrofolate reductase</fullName>
    </recommendedName>
</protein>
<dbReference type="GO" id="GO:0009086">
    <property type="term" value="P:methionine biosynthetic process"/>
    <property type="evidence" value="ECO:0007669"/>
    <property type="project" value="TreeGrafter"/>
</dbReference>
<dbReference type="UniPathway" id="UPA00193"/>
<dbReference type="Pfam" id="PF02219">
    <property type="entry name" value="MTHFR"/>
    <property type="match status" value="1"/>
</dbReference>
<evidence type="ECO:0000259" key="10">
    <source>
        <dbReference type="Pfam" id="PF12225"/>
    </source>
</evidence>
<dbReference type="PANTHER" id="PTHR45754:SF3">
    <property type="entry name" value="METHYLENETETRAHYDROFOLATE REDUCTASE (NADPH)"/>
    <property type="match status" value="1"/>
</dbReference>
<evidence type="ECO:0000256" key="2">
    <source>
        <dbReference type="ARBA" id="ARBA00004777"/>
    </source>
</evidence>
<accession>A0A2N7PLJ2</accession>
<evidence type="ECO:0000256" key="9">
    <source>
        <dbReference type="RuleBase" id="RU003862"/>
    </source>
</evidence>
<evidence type="ECO:0000313" key="12">
    <source>
        <dbReference type="Proteomes" id="UP000235731"/>
    </source>
</evidence>
<comment type="similarity">
    <text evidence="3 9">Belongs to the methylenetetrahydrofolate reductase family.</text>
</comment>
<dbReference type="PANTHER" id="PTHR45754">
    <property type="entry name" value="METHYLENETETRAHYDROFOLATE REDUCTASE"/>
    <property type="match status" value="1"/>
</dbReference>
<evidence type="ECO:0000256" key="6">
    <source>
        <dbReference type="ARBA" id="ARBA00023002"/>
    </source>
</evidence>
<evidence type="ECO:0000256" key="4">
    <source>
        <dbReference type="ARBA" id="ARBA00022630"/>
    </source>
</evidence>
<organism evidence="11 12">
    <name type="scientific">Caldimicrobium thiodismutans</name>
    <dbReference type="NCBI Taxonomy" id="1653476"/>
    <lineage>
        <taxon>Bacteria</taxon>
        <taxon>Pseudomonadati</taxon>
        <taxon>Thermodesulfobacteriota</taxon>
        <taxon>Thermodesulfobacteria</taxon>
        <taxon>Thermodesulfobacteriales</taxon>
        <taxon>Thermodesulfobacteriaceae</taxon>
        <taxon>Caldimicrobium</taxon>
    </lineage>
</organism>
<dbReference type="AlphaFoldDB" id="A0A2N7PLJ2"/>
<dbReference type="EMBL" id="PNIE01000004">
    <property type="protein sequence ID" value="PMP64579.1"/>
    <property type="molecule type" value="Genomic_DNA"/>
</dbReference>
<keyword evidence="6 9" id="KW-0560">Oxidoreductase</keyword>
<name>A0A2N7PLJ2_9BACT</name>
<evidence type="ECO:0000313" key="11">
    <source>
        <dbReference type="EMBL" id="PMP64579.1"/>
    </source>
</evidence>
<keyword evidence="4 9" id="KW-0285">Flavoprotein</keyword>
<evidence type="ECO:0000256" key="7">
    <source>
        <dbReference type="ARBA" id="ARBA00034478"/>
    </source>
</evidence>
<comment type="caution">
    <text evidence="11">The sequence shown here is derived from an EMBL/GenBank/DDBJ whole genome shotgun (WGS) entry which is preliminary data.</text>
</comment>
<feature type="domain" description="Methylene-tetrahydrofolate reductase C-terminal-like" evidence="10">
    <location>
        <begin position="402"/>
        <end position="483"/>
    </location>
</feature>
<dbReference type="Gene3D" id="3.20.20.220">
    <property type="match status" value="1"/>
</dbReference>
<dbReference type="GO" id="GO:0035999">
    <property type="term" value="P:tetrahydrofolate interconversion"/>
    <property type="evidence" value="ECO:0007669"/>
    <property type="project" value="UniProtKB-UniPathway"/>
</dbReference>
<dbReference type="SUPFAM" id="SSF51730">
    <property type="entry name" value="FAD-linked oxidoreductase"/>
    <property type="match status" value="1"/>
</dbReference>
<dbReference type="GO" id="GO:0071949">
    <property type="term" value="F:FAD binding"/>
    <property type="evidence" value="ECO:0007669"/>
    <property type="project" value="TreeGrafter"/>
</dbReference>
<evidence type="ECO:0000256" key="1">
    <source>
        <dbReference type="ARBA" id="ARBA00001974"/>
    </source>
</evidence>